<sequence length="369" mass="41793">MCLVDRGLQKAILFGFFYKNELIQNITQQTNLFSNHTISKKKIHLTILPGQIETAVAKMKAFTGVVLNMGIYKKSKKEKTLKTPREMLLLWRSSYEFRGFHRPPLFVQKPFPSICPTKLPAEKEPVDRIIGSAFEPESYALHAIALPISCSDSRQILSSKLQSNWSSFAHSFRAIKRRVVISTAIPPVPVNPSPRFRPSYMNHDGIVTKGWNVITGAIRGRKNRISSGMVPRPVISAVRRERPEDRLSLLEPIFHEKTLAKSLERPCRDLSRARAPPPITYNTYMATLYIHAGIARDTHGGLVAWWRSRWKNGRFHMNAFHANASSAMGNGRLEEASRDQEQSAEPSTQVPSTEYRVPSIEHRAPSTQV</sequence>
<dbReference type="Proteomes" id="UP001177670">
    <property type="component" value="Unassembled WGS sequence"/>
</dbReference>
<dbReference type="EMBL" id="JAHYIQ010000025">
    <property type="protein sequence ID" value="KAK1121699.1"/>
    <property type="molecule type" value="Genomic_DNA"/>
</dbReference>
<feature type="compositionally biased region" description="Basic and acidic residues" evidence="1">
    <location>
        <begin position="359"/>
        <end position="369"/>
    </location>
</feature>
<gene>
    <name evidence="2" type="ORF">K0M31_010010</name>
</gene>
<feature type="region of interest" description="Disordered" evidence="1">
    <location>
        <begin position="332"/>
        <end position="369"/>
    </location>
</feature>
<reference evidence="2" key="1">
    <citation type="submission" date="2021-10" db="EMBL/GenBank/DDBJ databases">
        <title>Melipona bicolor Genome sequencing and assembly.</title>
        <authorList>
            <person name="Araujo N.S."/>
            <person name="Arias M.C."/>
        </authorList>
    </citation>
    <scope>NUCLEOTIDE SEQUENCE</scope>
    <source>
        <strain evidence="2">USP_2M_L1-L4_2017</strain>
        <tissue evidence="2">Whole body</tissue>
    </source>
</reference>
<dbReference type="AlphaFoldDB" id="A0AA40FM88"/>
<keyword evidence="3" id="KW-1185">Reference proteome</keyword>
<evidence type="ECO:0000256" key="1">
    <source>
        <dbReference type="SAM" id="MobiDB-lite"/>
    </source>
</evidence>
<organism evidence="2 3">
    <name type="scientific">Melipona bicolor</name>
    <dbReference type="NCBI Taxonomy" id="60889"/>
    <lineage>
        <taxon>Eukaryota</taxon>
        <taxon>Metazoa</taxon>
        <taxon>Ecdysozoa</taxon>
        <taxon>Arthropoda</taxon>
        <taxon>Hexapoda</taxon>
        <taxon>Insecta</taxon>
        <taxon>Pterygota</taxon>
        <taxon>Neoptera</taxon>
        <taxon>Endopterygota</taxon>
        <taxon>Hymenoptera</taxon>
        <taxon>Apocrita</taxon>
        <taxon>Aculeata</taxon>
        <taxon>Apoidea</taxon>
        <taxon>Anthophila</taxon>
        <taxon>Apidae</taxon>
        <taxon>Melipona</taxon>
    </lineage>
</organism>
<feature type="compositionally biased region" description="Polar residues" evidence="1">
    <location>
        <begin position="343"/>
        <end position="352"/>
    </location>
</feature>
<name>A0AA40FM88_9HYME</name>
<accession>A0AA40FM88</accession>
<evidence type="ECO:0000313" key="3">
    <source>
        <dbReference type="Proteomes" id="UP001177670"/>
    </source>
</evidence>
<feature type="compositionally biased region" description="Basic and acidic residues" evidence="1">
    <location>
        <begin position="332"/>
        <end position="341"/>
    </location>
</feature>
<proteinExistence type="predicted"/>
<comment type="caution">
    <text evidence="2">The sequence shown here is derived from an EMBL/GenBank/DDBJ whole genome shotgun (WGS) entry which is preliminary data.</text>
</comment>
<evidence type="ECO:0000313" key="2">
    <source>
        <dbReference type="EMBL" id="KAK1121699.1"/>
    </source>
</evidence>
<protein>
    <submittedName>
        <fullName evidence="2">Uncharacterized protein</fullName>
    </submittedName>
</protein>